<dbReference type="Proteomes" id="UP000460715">
    <property type="component" value="Unassembled WGS sequence"/>
</dbReference>
<accession>A0A845B5N0</accession>
<keyword evidence="3" id="KW-0175">Coiled coil</keyword>
<dbReference type="PANTHER" id="PTHR33449:SF1">
    <property type="entry name" value="NUCLEOID-ASSOCIATED PROTEIN YBAB"/>
    <property type="match status" value="1"/>
</dbReference>
<dbReference type="GO" id="GO:0043590">
    <property type="term" value="C:bacterial nucleoid"/>
    <property type="evidence" value="ECO:0007669"/>
    <property type="project" value="UniProtKB-UniRule"/>
</dbReference>
<keyword evidence="2" id="KW-0963">Cytoplasm</keyword>
<dbReference type="OrthoDB" id="9803080at2"/>
<dbReference type="GO" id="GO:0003677">
    <property type="term" value="F:DNA binding"/>
    <property type="evidence" value="ECO:0007669"/>
    <property type="project" value="UniProtKB-UniRule"/>
</dbReference>
<dbReference type="Gene3D" id="3.30.1310.10">
    <property type="entry name" value="Nucleoid-associated protein YbaB-like domain"/>
    <property type="match status" value="1"/>
</dbReference>
<comment type="subunit">
    <text evidence="2">Homodimer.</text>
</comment>
<dbReference type="GO" id="GO:0005829">
    <property type="term" value="C:cytosol"/>
    <property type="evidence" value="ECO:0007669"/>
    <property type="project" value="TreeGrafter"/>
</dbReference>
<dbReference type="Pfam" id="PF02575">
    <property type="entry name" value="YbaB_DNA_bd"/>
    <property type="match status" value="1"/>
</dbReference>
<protein>
    <recommendedName>
        <fullName evidence="2">Nucleoid-associated protein E0493_06155</fullName>
    </recommendedName>
</protein>
<dbReference type="HAMAP" id="MF_00274">
    <property type="entry name" value="DNA_YbaB_EbfC"/>
    <property type="match status" value="1"/>
</dbReference>
<dbReference type="RefSeq" id="WP_160936060.1">
    <property type="nucleotide sequence ID" value="NZ_SNVJ01000004.1"/>
</dbReference>
<dbReference type="InterPro" id="IPR004401">
    <property type="entry name" value="YbaB/EbfC"/>
</dbReference>
<comment type="caution">
    <text evidence="4">The sequence shown here is derived from an EMBL/GenBank/DDBJ whole genome shotgun (WGS) entry which is preliminary data.</text>
</comment>
<dbReference type="PIRSF" id="PIRSF004555">
    <property type="entry name" value="UCP004555"/>
    <property type="match status" value="1"/>
</dbReference>
<evidence type="ECO:0000256" key="1">
    <source>
        <dbReference type="ARBA" id="ARBA00023125"/>
    </source>
</evidence>
<comment type="subcellular location">
    <subcellularLocation>
        <location evidence="2">Cytoplasm</location>
        <location evidence="2">Nucleoid</location>
    </subcellularLocation>
</comment>
<comment type="function">
    <text evidence="2">Binds to DNA and alters its conformation. May be involved in regulation of gene expression, nucleoid organization and DNA protection.</text>
</comment>
<keyword evidence="1 2" id="KW-0238">DNA-binding</keyword>
<proteinExistence type="inferred from homology"/>
<dbReference type="EMBL" id="SNVJ01000004">
    <property type="protein sequence ID" value="MXP62933.1"/>
    <property type="molecule type" value="Genomic_DNA"/>
</dbReference>
<dbReference type="AlphaFoldDB" id="A0A845B5N0"/>
<dbReference type="SUPFAM" id="SSF82607">
    <property type="entry name" value="YbaB-like"/>
    <property type="match status" value="1"/>
</dbReference>
<dbReference type="PANTHER" id="PTHR33449">
    <property type="entry name" value="NUCLEOID-ASSOCIATED PROTEIN YBAB"/>
    <property type="match status" value="1"/>
</dbReference>
<feature type="coiled-coil region" evidence="3">
    <location>
        <begin position="4"/>
        <end position="31"/>
    </location>
</feature>
<organism evidence="4 5">
    <name type="scientific">Teichococcus coralli</name>
    <dbReference type="NCBI Taxonomy" id="2545983"/>
    <lineage>
        <taxon>Bacteria</taxon>
        <taxon>Pseudomonadati</taxon>
        <taxon>Pseudomonadota</taxon>
        <taxon>Alphaproteobacteria</taxon>
        <taxon>Acetobacterales</taxon>
        <taxon>Roseomonadaceae</taxon>
        <taxon>Roseomonas</taxon>
    </lineage>
</organism>
<dbReference type="NCBIfam" id="TIGR00103">
    <property type="entry name" value="DNA_YbaB_EbfC"/>
    <property type="match status" value="1"/>
</dbReference>
<reference evidence="4 5" key="1">
    <citation type="submission" date="2019-03" db="EMBL/GenBank/DDBJ databases">
        <title>Roseomonas sp. a novel Roseomonas species isolated from Sea whip Gorgonian.</title>
        <authorList>
            <person name="Li F."/>
            <person name="Pan X."/>
            <person name="Huang S."/>
            <person name="Li Z."/>
            <person name="Meng B."/>
        </authorList>
    </citation>
    <scope>NUCLEOTIDE SEQUENCE [LARGE SCALE GENOMIC DNA]</scope>
    <source>
        <strain evidence="4 5">M0104</strain>
    </source>
</reference>
<keyword evidence="5" id="KW-1185">Reference proteome</keyword>
<evidence type="ECO:0000313" key="4">
    <source>
        <dbReference type="EMBL" id="MXP62933.1"/>
    </source>
</evidence>
<name>A0A845B5N0_9PROT</name>
<dbReference type="InterPro" id="IPR036894">
    <property type="entry name" value="YbaB-like_sf"/>
</dbReference>
<evidence type="ECO:0000313" key="5">
    <source>
        <dbReference type="Proteomes" id="UP000460715"/>
    </source>
</evidence>
<evidence type="ECO:0000256" key="2">
    <source>
        <dbReference type="HAMAP-Rule" id="MF_00274"/>
    </source>
</evidence>
<gene>
    <name evidence="4" type="ORF">E0493_06155</name>
</gene>
<sequence length="116" mass="12175">MKNLGAMLKQAQQMQTRMQEMQAKLEAMTVEGAAGAGMVKVTLSGKGDLKRLAIDPSLMAADEREVLEDLIVAAHADAKQKVEAMMAEEMQKATAGLNIPGMGGGLGGLGGFKLPF</sequence>
<evidence type="ECO:0000256" key="3">
    <source>
        <dbReference type="SAM" id="Coils"/>
    </source>
</evidence>
<comment type="similarity">
    <text evidence="2">Belongs to the YbaB/EbfC family.</text>
</comment>